<dbReference type="AlphaFoldDB" id="A0A251RYM8"/>
<dbReference type="STRING" id="4232.A0A251RYM8"/>
<organism evidence="1 2">
    <name type="scientific">Helianthus annuus</name>
    <name type="common">Common sunflower</name>
    <dbReference type="NCBI Taxonomy" id="4232"/>
    <lineage>
        <taxon>Eukaryota</taxon>
        <taxon>Viridiplantae</taxon>
        <taxon>Streptophyta</taxon>
        <taxon>Embryophyta</taxon>
        <taxon>Tracheophyta</taxon>
        <taxon>Spermatophyta</taxon>
        <taxon>Magnoliopsida</taxon>
        <taxon>eudicotyledons</taxon>
        <taxon>Gunneridae</taxon>
        <taxon>Pentapetalae</taxon>
        <taxon>asterids</taxon>
        <taxon>campanulids</taxon>
        <taxon>Asterales</taxon>
        <taxon>Asteraceae</taxon>
        <taxon>Asteroideae</taxon>
        <taxon>Heliantheae alliance</taxon>
        <taxon>Heliantheae</taxon>
        <taxon>Helianthus</taxon>
    </lineage>
</organism>
<keyword evidence="1" id="KW-0548">Nucleotidyltransferase</keyword>
<keyword evidence="1" id="KW-0695">RNA-directed DNA polymerase</keyword>
<dbReference type="PANTHER" id="PTHR33116">
    <property type="entry name" value="REVERSE TRANSCRIPTASE ZINC-BINDING DOMAIN-CONTAINING PROTEIN-RELATED-RELATED"/>
    <property type="match status" value="1"/>
</dbReference>
<dbReference type="Proteomes" id="UP000215914">
    <property type="component" value="Chromosome 16"/>
</dbReference>
<reference evidence="2" key="1">
    <citation type="journal article" date="2017" name="Nature">
        <title>The sunflower genome provides insights into oil metabolism, flowering and Asterid evolution.</title>
        <authorList>
            <person name="Badouin H."/>
            <person name="Gouzy J."/>
            <person name="Grassa C.J."/>
            <person name="Murat F."/>
            <person name="Staton S.E."/>
            <person name="Cottret L."/>
            <person name="Lelandais-Briere C."/>
            <person name="Owens G.L."/>
            <person name="Carrere S."/>
            <person name="Mayjonade B."/>
            <person name="Legrand L."/>
            <person name="Gill N."/>
            <person name="Kane N.C."/>
            <person name="Bowers J.E."/>
            <person name="Hubner S."/>
            <person name="Bellec A."/>
            <person name="Berard A."/>
            <person name="Berges H."/>
            <person name="Blanchet N."/>
            <person name="Boniface M.C."/>
            <person name="Brunel D."/>
            <person name="Catrice O."/>
            <person name="Chaidir N."/>
            <person name="Claudel C."/>
            <person name="Donnadieu C."/>
            <person name="Faraut T."/>
            <person name="Fievet G."/>
            <person name="Helmstetter N."/>
            <person name="King M."/>
            <person name="Knapp S.J."/>
            <person name="Lai Z."/>
            <person name="Le Paslier M.C."/>
            <person name="Lippi Y."/>
            <person name="Lorenzon L."/>
            <person name="Mandel J.R."/>
            <person name="Marage G."/>
            <person name="Marchand G."/>
            <person name="Marquand E."/>
            <person name="Bret-Mestries E."/>
            <person name="Morien E."/>
            <person name="Nambeesan S."/>
            <person name="Nguyen T."/>
            <person name="Pegot-Espagnet P."/>
            <person name="Pouilly N."/>
            <person name="Raftis F."/>
            <person name="Sallet E."/>
            <person name="Schiex T."/>
            <person name="Thomas J."/>
            <person name="Vandecasteele C."/>
            <person name="Vares D."/>
            <person name="Vear F."/>
            <person name="Vautrin S."/>
            <person name="Crespi M."/>
            <person name="Mangin B."/>
            <person name="Burke J.M."/>
            <person name="Salse J."/>
            <person name="Munos S."/>
            <person name="Vincourt P."/>
            <person name="Rieseberg L.H."/>
            <person name="Langlade N.B."/>
        </authorList>
    </citation>
    <scope>NUCLEOTIDE SEQUENCE [LARGE SCALE GENOMIC DNA]</scope>
    <source>
        <strain evidence="2">cv. SF193</strain>
    </source>
</reference>
<dbReference type="OMA" id="ECKSPAN"/>
<name>A0A251RYM8_HELAN</name>
<dbReference type="InParanoid" id="A0A251RYM8"/>
<dbReference type="PANTHER" id="PTHR33116:SF76">
    <property type="entry name" value="DUF4283 DOMAIN-CONTAINING PROTEIN"/>
    <property type="match status" value="1"/>
</dbReference>
<sequence length="384" mass="44552">MILAMIKRLGLMGKLLQELNHTLIVLVPKVPTPSFITDYRPISCCRKISDNILLTQELMHNYHRSFGPPRCAFKVDIQKAYDTVEWSFLKNVLVGFGFAEWMVDWIMLCVSSTSYSVCVNGNTHGYFKEERGLRKGVTLLQLDAFMDSLSKFSKMSDIWVCPLLRRDSFIRIVVFLLKDWRNALQTGKISFSHLLHGKAKVSWKAVCVPKYEGGLGIRRIGDVNKSLIASHVWSILTRRESLWVDWIYSYRLNNRSFWECKSPANCCWSWRKILQIRPLLRTFIWSKIGDGKSTSACVADILNNGTWLWPAAWRDLFPVLNQINVHVQPGVNDRIVWKVGNDFRAHSSAMVWDCIRTSEPEVSWVNIVWFSQCIPRHAFLMWLM</sequence>
<keyword evidence="1" id="KW-0808">Transferase</keyword>
<evidence type="ECO:0000313" key="1">
    <source>
        <dbReference type="EMBL" id="OTF90956.1"/>
    </source>
</evidence>
<dbReference type="GO" id="GO:0003964">
    <property type="term" value="F:RNA-directed DNA polymerase activity"/>
    <property type="evidence" value="ECO:0007669"/>
    <property type="project" value="UniProtKB-KW"/>
</dbReference>
<dbReference type="EMBL" id="CM007905">
    <property type="protein sequence ID" value="OTF90956.1"/>
    <property type="molecule type" value="Genomic_DNA"/>
</dbReference>
<keyword evidence="2" id="KW-1185">Reference proteome</keyword>
<evidence type="ECO:0000313" key="2">
    <source>
        <dbReference type="Proteomes" id="UP000215914"/>
    </source>
</evidence>
<protein>
    <submittedName>
        <fullName evidence="1">Putative reverse transcriptase domain-containing protein</fullName>
    </submittedName>
</protein>
<accession>A0A251RYM8</accession>
<gene>
    <name evidence="1" type="ORF">HannXRQ_Chr16g0505321</name>
</gene>
<proteinExistence type="predicted"/>